<evidence type="ECO:0000256" key="1">
    <source>
        <dbReference type="ARBA" id="ARBA00023002"/>
    </source>
</evidence>
<reference evidence="3 4" key="1">
    <citation type="submission" date="2020-08" db="EMBL/GenBank/DDBJ databases">
        <title>Genomic Encyclopedia of Type Strains, Phase IV (KMG-IV): sequencing the most valuable type-strain genomes for metagenomic binning, comparative biology and taxonomic classification.</title>
        <authorList>
            <person name="Goeker M."/>
        </authorList>
    </citation>
    <scope>NUCLEOTIDE SEQUENCE [LARGE SCALE GENOMIC DNA]</scope>
    <source>
        <strain evidence="3 4">DSM 45615</strain>
    </source>
</reference>
<evidence type="ECO:0000313" key="3">
    <source>
        <dbReference type="EMBL" id="MBB5133836.1"/>
    </source>
</evidence>
<organism evidence="3 4">
    <name type="scientific">Thermocatellispora tengchongensis</name>
    <dbReference type="NCBI Taxonomy" id="1073253"/>
    <lineage>
        <taxon>Bacteria</taxon>
        <taxon>Bacillati</taxon>
        <taxon>Actinomycetota</taxon>
        <taxon>Actinomycetes</taxon>
        <taxon>Streptosporangiales</taxon>
        <taxon>Streptosporangiaceae</taxon>
        <taxon>Thermocatellispora</taxon>
    </lineage>
</organism>
<evidence type="ECO:0000259" key="2">
    <source>
        <dbReference type="Pfam" id="PF16884"/>
    </source>
</evidence>
<proteinExistence type="predicted"/>
<dbReference type="GO" id="GO:0016628">
    <property type="term" value="F:oxidoreductase activity, acting on the CH-CH group of donors, NAD or NADP as acceptor"/>
    <property type="evidence" value="ECO:0007669"/>
    <property type="project" value="InterPro"/>
</dbReference>
<dbReference type="PANTHER" id="PTHR43205:SF7">
    <property type="entry name" value="PROSTAGLANDIN REDUCTASE 1"/>
    <property type="match status" value="1"/>
</dbReference>
<dbReference type="InterPro" id="IPR011032">
    <property type="entry name" value="GroES-like_sf"/>
</dbReference>
<sequence>MSTAGREVHLVARPTGMPSPENFSIVEVDVPDPGPGEVLVRNDWMSVDQSMRGRMRDVPSYLPPFTLNAPMEGAAVGTVVASRTEALRPGDTVWHHLGWRDYTLVKAEETHRLDTAGVNSSEYLGVLGMPGLTAYLALTEIAPVRQYAVPAPVPPTQIIRAPGRAVLPAQVPRARSPEEMLMRDVGRSLAAILNDRYDLRETSLFVTGGADPVTTFMRVHTGARAFENLSTLVVHGAGHWVHQQAPDRVNQALLAHLRRVDGSLGSPDLPSARALPAHLGHVS</sequence>
<dbReference type="RefSeq" id="WP_185050799.1">
    <property type="nucleotide sequence ID" value="NZ_BAABIX010000086.1"/>
</dbReference>
<keyword evidence="1" id="KW-0560">Oxidoreductase</keyword>
<dbReference type="AlphaFoldDB" id="A0A840P5K4"/>
<dbReference type="InterPro" id="IPR029058">
    <property type="entry name" value="AB_hydrolase_fold"/>
</dbReference>
<comment type="caution">
    <text evidence="3">The sequence shown here is derived from an EMBL/GenBank/DDBJ whole genome shotgun (WGS) entry which is preliminary data.</text>
</comment>
<dbReference type="Gene3D" id="3.90.180.10">
    <property type="entry name" value="Medium-chain alcohol dehydrogenases, catalytic domain"/>
    <property type="match status" value="1"/>
</dbReference>
<name>A0A840P5K4_9ACTN</name>
<dbReference type="InterPro" id="IPR045010">
    <property type="entry name" value="MDR_fam"/>
</dbReference>
<dbReference type="SUPFAM" id="SSF50129">
    <property type="entry name" value="GroES-like"/>
    <property type="match status" value="1"/>
</dbReference>
<evidence type="ECO:0000313" key="4">
    <source>
        <dbReference type="Proteomes" id="UP000578449"/>
    </source>
</evidence>
<dbReference type="InterPro" id="IPR041694">
    <property type="entry name" value="ADH_N_2"/>
</dbReference>
<dbReference type="Gene3D" id="3.40.50.1820">
    <property type="entry name" value="alpha/beta hydrolase"/>
    <property type="match status" value="1"/>
</dbReference>
<dbReference type="Proteomes" id="UP000578449">
    <property type="component" value="Unassembled WGS sequence"/>
</dbReference>
<dbReference type="PANTHER" id="PTHR43205">
    <property type="entry name" value="PROSTAGLANDIN REDUCTASE"/>
    <property type="match status" value="1"/>
</dbReference>
<keyword evidence="4" id="KW-1185">Reference proteome</keyword>
<accession>A0A840P5K4</accession>
<protein>
    <submittedName>
        <fullName evidence="3">Pimeloyl-ACP methyl ester carboxylesterase</fullName>
    </submittedName>
</protein>
<dbReference type="EMBL" id="JACHGN010000007">
    <property type="protein sequence ID" value="MBB5133836.1"/>
    <property type="molecule type" value="Genomic_DNA"/>
</dbReference>
<dbReference type="Pfam" id="PF16884">
    <property type="entry name" value="ADH_N_2"/>
    <property type="match status" value="1"/>
</dbReference>
<feature type="domain" description="Oxidoreductase N-terminal" evidence="2">
    <location>
        <begin position="6"/>
        <end position="111"/>
    </location>
</feature>
<gene>
    <name evidence="3" type="ORF">HNP84_003562</name>
</gene>
<dbReference type="SUPFAM" id="SSF53474">
    <property type="entry name" value="alpha/beta-Hydrolases"/>
    <property type="match status" value="1"/>
</dbReference>